<dbReference type="HAMAP" id="MF_01082">
    <property type="entry name" value="TruD"/>
    <property type="match status" value="1"/>
</dbReference>
<dbReference type="InterPro" id="IPR050170">
    <property type="entry name" value="TruD_pseudoU_synthase"/>
</dbReference>
<sequence length="349" mass="39147">MSVSETALQAISSQAYAYGKPSITALYKQQPSDFKVNEVLGFEPEPDEKGQHHWLYIEKTQLNTEQVARALAQFVGIQARQVSFSGMKDRQAVTQQWFSVELPATQVVHWNEFALTGARIVQAVKCNRKLRRGTHKWNEFEIRLREVSDIPALLKRIEAIAVGVPNYFGEQRFGHHGSNLVKADGLFSGRRIKDRGLRGIVLSAARSFIFNQYVSARIQAFGHQPLAGDVMQLTGSHSYFVANPIDARVISRLAERDIEITGPMVGRGRPVAEAEALAFEQAQVTEYSAWVEGLERAGLEQSRRAIWLHPEQLHVAVEDTTVVLTFRLGTGSFATSVLREIAQVREYTE</sequence>
<dbReference type="Gene3D" id="3.30.2350.20">
    <property type="entry name" value="TruD, catalytic domain"/>
    <property type="match status" value="1"/>
</dbReference>
<dbReference type="PROSITE" id="PS50984">
    <property type="entry name" value="TRUD"/>
    <property type="match status" value="1"/>
</dbReference>
<dbReference type="InterPro" id="IPR043165">
    <property type="entry name" value="TruD_insert_sf"/>
</dbReference>
<dbReference type="Pfam" id="PF01142">
    <property type="entry name" value="TruD"/>
    <property type="match status" value="2"/>
</dbReference>
<protein>
    <recommendedName>
        <fullName evidence="4">tRNA pseudouridine synthase D</fullName>
        <ecNumber evidence="4">5.4.99.27</ecNumber>
    </recommendedName>
    <alternativeName>
        <fullName evidence="4">tRNA pseudouridine(13) synthase</fullName>
    </alternativeName>
    <alternativeName>
        <fullName evidence="4">tRNA pseudouridylate synthase D</fullName>
    </alternativeName>
    <alternativeName>
        <fullName evidence="4">tRNA-uridine isomerase D</fullName>
    </alternativeName>
</protein>
<dbReference type="PROSITE" id="PS01268">
    <property type="entry name" value="UPF0024"/>
    <property type="match status" value="1"/>
</dbReference>
<gene>
    <name evidence="4" type="primary">truD</name>
    <name evidence="6" type="ORF">CWE15_03370</name>
</gene>
<keyword evidence="7" id="KW-1185">Reference proteome</keyword>
<dbReference type="OrthoDB" id="1550679at2"/>
<dbReference type="RefSeq" id="WP_126756617.1">
    <property type="nucleotide sequence ID" value="NZ_PIPQ01000001.1"/>
</dbReference>
<name>A0A432XAF6_9GAMM</name>
<evidence type="ECO:0000313" key="6">
    <source>
        <dbReference type="EMBL" id="RUO44221.1"/>
    </source>
</evidence>
<comment type="caution">
    <text evidence="6">The sequence shown here is derived from an EMBL/GenBank/DDBJ whole genome shotgun (WGS) entry which is preliminary data.</text>
</comment>
<dbReference type="SUPFAM" id="SSF55120">
    <property type="entry name" value="Pseudouridine synthase"/>
    <property type="match status" value="1"/>
</dbReference>
<dbReference type="InterPro" id="IPR011760">
    <property type="entry name" value="PsdUridine_synth_TruD_insert"/>
</dbReference>
<accession>A0A432XAF6</accession>
<evidence type="ECO:0000259" key="5">
    <source>
        <dbReference type="PROSITE" id="PS50984"/>
    </source>
</evidence>
<dbReference type="Gene3D" id="3.30.2340.10">
    <property type="entry name" value="TruD, insertion domain"/>
    <property type="match status" value="1"/>
</dbReference>
<dbReference type="EMBL" id="PIPQ01000001">
    <property type="protein sequence ID" value="RUO44221.1"/>
    <property type="molecule type" value="Genomic_DNA"/>
</dbReference>
<comment type="catalytic activity">
    <reaction evidence="4">
        <text>uridine(13) in tRNA = pseudouridine(13) in tRNA</text>
        <dbReference type="Rhea" id="RHEA:42540"/>
        <dbReference type="Rhea" id="RHEA-COMP:10105"/>
        <dbReference type="Rhea" id="RHEA-COMP:10106"/>
        <dbReference type="ChEBI" id="CHEBI:65314"/>
        <dbReference type="ChEBI" id="CHEBI:65315"/>
        <dbReference type="EC" id="5.4.99.27"/>
    </reaction>
</comment>
<comment type="function">
    <text evidence="4">Responsible for synthesis of pseudouridine from uracil-13 in transfer RNAs.</text>
</comment>
<keyword evidence="2 4" id="KW-0819">tRNA processing</keyword>
<comment type="similarity">
    <text evidence="1 4">Belongs to the pseudouridine synthase TruD family.</text>
</comment>
<dbReference type="InterPro" id="IPR001656">
    <property type="entry name" value="PsdUridine_synth_TruD"/>
</dbReference>
<keyword evidence="3 4" id="KW-0413">Isomerase</keyword>
<feature type="domain" description="TRUD" evidence="5">
    <location>
        <begin position="163"/>
        <end position="308"/>
    </location>
</feature>
<dbReference type="AlphaFoldDB" id="A0A432XAF6"/>
<evidence type="ECO:0000256" key="2">
    <source>
        <dbReference type="ARBA" id="ARBA00022694"/>
    </source>
</evidence>
<reference evidence="6 7" key="1">
    <citation type="journal article" date="2011" name="Front. Microbiol.">
        <title>Genomic signatures of strain selection and enhancement in Bacillus atrophaeus var. globigii, a historical biowarfare simulant.</title>
        <authorList>
            <person name="Gibbons H.S."/>
            <person name="Broomall S.M."/>
            <person name="McNew L.A."/>
            <person name="Daligault H."/>
            <person name="Chapman C."/>
            <person name="Bruce D."/>
            <person name="Karavis M."/>
            <person name="Krepps M."/>
            <person name="McGregor P.A."/>
            <person name="Hong C."/>
            <person name="Park K.H."/>
            <person name="Akmal A."/>
            <person name="Feldman A."/>
            <person name="Lin J.S."/>
            <person name="Chang W.E."/>
            <person name="Higgs B.W."/>
            <person name="Demirev P."/>
            <person name="Lindquist J."/>
            <person name="Liem A."/>
            <person name="Fochler E."/>
            <person name="Read T.D."/>
            <person name="Tapia R."/>
            <person name="Johnson S."/>
            <person name="Bishop-Lilly K.A."/>
            <person name="Detter C."/>
            <person name="Han C."/>
            <person name="Sozhamannan S."/>
            <person name="Rosenzweig C.N."/>
            <person name="Skowronski E.W."/>
        </authorList>
    </citation>
    <scope>NUCLEOTIDE SEQUENCE [LARGE SCALE GENOMIC DNA]</scope>
    <source>
        <strain evidence="6 7">AIT1</strain>
    </source>
</reference>
<evidence type="ECO:0000256" key="1">
    <source>
        <dbReference type="ARBA" id="ARBA00007953"/>
    </source>
</evidence>
<proteinExistence type="inferred from homology"/>
<dbReference type="GO" id="GO:0003723">
    <property type="term" value="F:RNA binding"/>
    <property type="evidence" value="ECO:0007669"/>
    <property type="project" value="InterPro"/>
</dbReference>
<feature type="active site" description="Nucleophile" evidence="4">
    <location>
        <position position="89"/>
    </location>
</feature>
<dbReference type="InterPro" id="IPR020119">
    <property type="entry name" value="PsdUridine_synth_TruD_CS"/>
</dbReference>
<dbReference type="GO" id="GO:0005829">
    <property type="term" value="C:cytosol"/>
    <property type="evidence" value="ECO:0007669"/>
    <property type="project" value="TreeGrafter"/>
</dbReference>
<dbReference type="PANTHER" id="PTHR47811">
    <property type="entry name" value="TRNA PSEUDOURIDINE SYNTHASE D"/>
    <property type="match status" value="1"/>
</dbReference>
<evidence type="ECO:0000256" key="3">
    <source>
        <dbReference type="ARBA" id="ARBA00023235"/>
    </source>
</evidence>
<evidence type="ECO:0000313" key="7">
    <source>
        <dbReference type="Proteomes" id="UP000286976"/>
    </source>
</evidence>
<dbReference type="PANTHER" id="PTHR47811:SF1">
    <property type="entry name" value="TRNA PSEUDOURIDINE SYNTHASE D"/>
    <property type="match status" value="1"/>
</dbReference>
<dbReference type="GO" id="GO:0160150">
    <property type="term" value="F:tRNA pseudouridine(13) synthase activity"/>
    <property type="evidence" value="ECO:0007669"/>
    <property type="project" value="UniProtKB-EC"/>
</dbReference>
<dbReference type="Proteomes" id="UP000286976">
    <property type="component" value="Unassembled WGS sequence"/>
</dbReference>
<dbReference type="InterPro" id="IPR020103">
    <property type="entry name" value="PsdUridine_synth_cat_dom_sf"/>
</dbReference>
<dbReference type="GO" id="GO:0031119">
    <property type="term" value="P:tRNA pseudouridine synthesis"/>
    <property type="evidence" value="ECO:0007669"/>
    <property type="project" value="UniProtKB-UniRule"/>
</dbReference>
<dbReference type="EC" id="5.4.99.27" evidence="4"/>
<evidence type="ECO:0000256" key="4">
    <source>
        <dbReference type="HAMAP-Rule" id="MF_01082"/>
    </source>
</evidence>
<organism evidence="6 7">
    <name type="scientific">Aliidiomarina taiwanensis</name>
    <dbReference type="NCBI Taxonomy" id="946228"/>
    <lineage>
        <taxon>Bacteria</taxon>
        <taxon>Pseudomonadati</taxon>
        <taxon>Pseudomonadota</taxon>
        <taxon>Gammaproteobacteria</taxon>
        <taxon>Alteromonadales</taxon>
        <taxon>Idiomarinaceae</taxon>
        <taxon>Aliidiomarina</taxon>
    </lineage>
</organism>
<dbReference type="InterPro" id="IPR042214">
    <property type="entry name" value="TruD_catalytic"/>
</dbReference>